<gene>
    <name evidence="1" type="ORF">BDZ85DRAFT_264184</name>
</gene>
<sequence>MKRPRPIDVGNYMIFLIQLQQYSSIRRMLASKVMCTPSRGSYLGVMYNRVMSSLRVQNSCP</sequence>
<proteinExistence type="predicted"/>
<reference evidence="2" key="1">
    <citation type="journal article" date="2020" name="Stud. Mycol.">
        <title>101 Dothideomycetes genomes: A test case for predicting lifestyles and emergence of pathogens.</title>
        <authorList>
            <person name="Haridas S."/>
            <person name="Albert R."/>
            <person name="Binder M."/>
            <person name="Bloem J."/>
            <person name="LaButti K."/>
            <person name="Salamov A."/>
            <person name="Andreopoulos B."/>
            <person name="Baker S."/>
            <person name="Barry K."/>
            <person name="Bills G."/>
            <person name="Bluhm B."/>
            <person name="Cannon C."/>
            <person name="Castanera R."/>
            <person name="Culley D."/>
            <person name="Daum C."/>
            <person name="Ezra D."/>
            <person name="Gonzalez J."/>
            <person name="Henrissat B."/>
            <person name="Kuo A."/>
            <person name="Liang C."/>
            <person name="Lipzen A."/>
            <person name="Lutzoni F."/>
            <person name="Magnuson J."/>
            <person name="Mondo S."/>
            <person name="Nolan M."/>
            <person name="Ohm R."/>
            <person name="Pangilinan J."/>
            <person name="Park H.-J."/>
            <person name="Ramirez L."/>
            <person name="Alfaro M."/>
            <person name="Sun H."/>
            <person name="Tritt A."/>
            <person name="Yoshinaga Y."/>
            <person name="Zwiers L.-H."/>
            <person name="Turgeon B."/>
            <person name="Goodwin S."/>
            <person name="Spatafora J."/>
            <person name="Crous P."/>
            <person name="Grigoriev I."/>
        </authorList>
    </citation>
    <scope>NUCLEOTIDE SEQUENCE [LARGE SCALE GENOMIC DNA]</scope>
    <source>
        <strain evidence="2">CECT 20119</strain>
    </source>
</reference>
<name>A0A6A6G7C9_9PEZI</name>
<dbReference type="Proteomes" id="UP000799538">
    <property type="component" value="Unassembled WGS sequence"/>
</dbReference>
<protein>
    <submittedName>
        <fullName evidence="1">Uncharacterized protein</fullName>
    </submittedName>
</protein>
<evidence type="ECO:0000313" key="2">
    <source>
        <dbReference type="Proteomes" id="UP000799538"/>
    </source>
</evidence>
<keyword evidence="2" id="KW-1185">Reference proteome</keyword>
<evidence type="ECO:0000313" key="1">
    <source>
        <dbReference type="EMBL" id="KAF2221671.1"/>
    </source>
</evidence>
<accession>A0A6A6G7C9</accession>
<dbReference type="EMBL" id="ML992509">
    <property type="protein sequence ID" value="KAF2221671.1"/>
    <property type="molecule type" value="Genomic_DNA"/>
</dbReference>
<organism evidence="1 2">
    <name type="scientific">Elsinoe ampelina</name>
    <dbReference type="NCBI Taxonomy" id="302913"/>
    <lineage>
        <taxon>Eukaryota</taxon>
        <taxon>Fungi</taxon>
        <taxon>Dikarya</taxon>
        <taxon>Ascomycota</taxon>
        <taxon>Pezizomycotina</taxon>
        <taxon>Dothideomycetes</taxon>
        <taxon>Dothideomycetidae</taxon>
        <taxon>Myriangiales</taxon>
        <taxon>Elsinoaceae</taxon>
        <taxon>Elsinoe</taxon>
    </lineage>
</organism>
<dbReference type="AlphaFoldDB" id="A0A6A6G7C9"/>